<sequence>MQVTFSSEEPLEQVLAVISSLYGVKVTAAEDADDAPGAGERTVKTRHLT</sequence>
<evidence type="ECO:0000313" key="1">
    <source>
        <dbReference type="EMBL" id="MFC4555299.1"/>
    </source>
</evidence>
<evidence type="ECO:0000313" key="2">
    <source>
        <dbReference type="Proteomes" id="UP001595955"/>
    </source>
</evidence>
<reference evidence="2" key="1">
    <citation type="journal article" date="2019" name="Int. J. Syst. Evol. Microbiol.">
        <title>The Global Catalogue of Microorganisms (GCM) 10K type strain sequencing project: providing services to taxonomists for standard genome sequencing and annotation.</title>
        <authorList>
            <consortium name="The Broad Institute Genomics Platform"/>
            <consortium name="The Broad Institute Genome Sequencing Center for Infectious Disease"/>
            <person name="Wu L."/>
            <person name="Ma J."/>
        </authorList>
    </citation>
    <scope>NUCLEOTIDE SEQUENCE [LARGE SCALE GENOMIC DNA]</scope>
    <source>
        <strain evidence="2">JCM 3369</strain>
    </source>
</reference>
<keyword evidence="2" id="KW-1185">Reference proteome</keyword>
<name>A0ABV9D971_9MICO</name>
<accession>A0ABV9D971</accession>
<protein>
    <submittedName>
        <fullName evidence="1">Uncharacterized protein</fullName>
    </submittedName>
</protein>
<dbReference type="Proteomes" id="UP001595955">
    <property type="component" value="Unassembled WGS sequence"/>
</dbReference>
<organism evidence="1 2">
    <name type="scientific">Georgenia faecalis</name>
    <dbReference type="NCBI Taxonomy" id="2483799"/>
    <lineage>
        <taxon>Bacteria</taxon>
        <taxon>Bacillati</taxon>
        <taxon>Actinomycetota</taxon>
        <taxon>Actinomycetes</taxon>
        <taxon>Micrococcales</taxon>
        <taxon>Bogoriellaceae</taxon>
        <taxon>Georgenia</taxon>
    </lineage>
</organism>
<dbReference type="RefSeq" id="WP_164471362.1">
    <property type="nucleotide sequence ID" value="NZ_CP033325.1"/>
</dbReference>
<gene>
    <name evidence="1" type="ORF">ACFO3F_08565</name>
</gene>
<proteinExistence type="predicted"/>
<comment type="caution">
    <text evidence="1">The sequence shown here is derived from an EMBL/GenBank/DDBJ whole genome shotgun (WGS) entry which is preliminary data.</text>
</comment>
<dbReference type="EMBL" id="JBHSGF010000005">
    <property type="protein sequence ID" value="MFC4555299.1"/>
    <property type="molecule type" value="Genomic_DNA"/>
</dbReference>